<comment type="similarity">
    <text evidence="1 4">Belongs to the archaeal NMN adenylyltransferase family.</text>
</comment>
<sequence>MRRGVFVGRFQPPHWGHIEVIKWCLNRVDELIIIVGSAQESHTIKNPFTAGERIEMLLLGLRDAGVDTSRIMIVPVSDIAMNHVWPRYLEMLLPRFEVVFSRNPLVTRLFTEYGYRVEAPPAFSRGEYSATRIRTLILRGDESWKRLVPPSVAQFIEEIKGVERLIAISGRD</sequence>
<evidence type="ECO:0000259" key="6">
    <source>
        <dbReference type="Pfam" id="PF01467"/>
    </source>
</evidence>
<evidence type="ECO:0000256" key="1">
    <source>
        <dbReference type="ARBA" id="ARBA00010124"/>
    </source>
</evidence>
<keyword evidence="2 4" id="KW-0808">Transferase</keyword>
<dbReference type="NCBIfam" id="TIGR01527">
    <property type="entry name" value="arch_NMN_Atrans"/>
    <property type="match status" value="1"/>
</dbReference>
<comment type="catalytic activity">
    <reaction evidence="4">
        <text>beta-nicotinamide D-ribonucleotide + ATP + H(+) = diphosphate + NAD(+)</text>
        <dbReference type="Rhea" id="RHEA:21360"/>
        <dbReference type="ChEBI" id="CHEBI:14649"/>
        <dbReference type="ChEBI" id="CHEBI:15378"/>
        <dbReference type="ChEBI" id="CHEBI:30616"/>
        <dbReference type="ChEBI" id="CHEBI:33019"/>
        <dbReference type="ChEBI" id="CHEBI:57540"/>
        <dbReference type="EC" id="2.7.7.1"/>
    </reaction>
</comment>
<keyword evidence="4" id="KW-0662">Pyridine nucleotide biosynthesis</keyword>
<dbReference type="GO" id="GO:0009435">
    <property type="term" value="P:NAD+ biosynthetic process"/>
    <property type="evidence" value="ECO:0007669"/>
    <property type="project" value="UniProtKB-UniRule"/>
</dbReference>
<keyword evidence="4" id="KW-0547">Nucleotide-binding</keyword>
<dbReference type="InterPro" id="IPR014729">
    <property type="entry name" value="Rossmann-like_a/b/a_fold"/>
</dbReference>
<dbReference type="HAMAP" id="MF_00243">
    <property type="entry name" value="NMN_adenylyltr"/>
    <property type="match status" value="1"/>
</dbReference>
<dbReference type="NCBIfam" id="NF002243">
    <property type="entry name" value="PRK01153.1"/>
    <property type="match status" value="1"/>
</dbReference>
<dbReference type="EMBL" id="DQVR01000067">
    <property type="protein sequence ID" value="HIQ24014.1"/>
    <property type="molecule type" value="Genomic_DNA"/>
</dbReference>
<feature type="domain" description="Cytidyltransferase-like" evidence="6">
    <location>
        <begin position="5"/>
        <end position="135"/>
    </location>
</feature>
<evidence type="ECO:0000256" key="2">
    <source>
        <dbReference type="ARBA" id="ARBA00022679"/>
    </source>
</evidence>
<name>A0A832ZWH3_9CREN</name>
<accession>A0A832ZWH3</accession>
<organism evidence="7 8">
    <name type="scientific">Pyrodictium delaneyi</name>
    <dbReference type="NCBI Taxonomy" id="1273541"/>
    <lineage>
        <taxon>Archaea</taxon>
        <taxon>Thermoproteota</taxon>
        <taxon>Thermoprotei</taxon>
        <taxon>Desulfurococcales</taxon>
        <taxon>Pyrodictiaceae</taxon>
        <taxon>Pyrodictium</taxon>
    </lineage>
</organism>
<proteinExistence type="inferred from homology"/>
<dbReference type="GO" id="GO:0005524">
    <property type="term" value="F:ATP binding"/>
    <property type="evidence" value="ECO:0007669"/>
    <property type="project" value="UniProtKB-KW"/>
</dbReference>
<dbReference type="Gene3D" id="3.40.50.620">
    <property type="entry name" value="HUPs"/>
    <property type="match status" value="1"/>
</dbReference>
<dbReference type="NCBIfam" id="TIGR00125">
    <property type="entry name" value="cyt_tran_rel"/>
    <property type="match status" value="1"/>
</dbReference>
<dbReference type="GO" id="GO:0005737">
    <property type="term" value="C:cytoplasm"/>
    <property type="evidence" value="ECO:0007669"/>
    <property type="project" value="UniProtKB-SubCell"/>
</dbReference>
<keyword evidence="4" id="KW-0067">ATP-binding</keyword>
<evidence type="ECO:0000256" key="3">
    <source>
        <dbReference type="ARBA" id="ARBA00022695"/>
    </source>
</evidence>
<evidence type="ECO:0000313" key="7">
    <source>
        <dbReference type="EMBL" id="HIQ24014.1"/>
    </source>
</evidence>
<dbReference type="EC" id="2.7.7.1" evidence="4 5"/>
<dbReference type="InterPro" id="IPR006418">
    <property type="entry name" value="NMN_Atrans_arc"/>
</dbReference>
<dbReference type="Pfam" id="PF01467">
    <property type="entry name" value="CTP_transf_like"/>
    <property type="match status" value="1"/>
</dbReference>
<reference evidence="7" key="1">
    <citation type="journal article" date="2020" name="ISME J.">
        <title>Gammaproteobacteria mediating utilization of methyl-, sulfur- and petroleum organic compounds in deep ocean hydrothermal plumes.</title>
        <authorList>
            <person name="Zhou Z."/>
            <person name="Liu Y."/>
            <person name="Pan J."/>
            <person name="Cron B.R."/>
            <person name="Toner B.M."/>
            <person name="Anantharaman K."/>
            <person name="Breier J.A."/>
            <person name="Dick G.J."/>
            <person name="Li M."/>
        </authorList>
    </citation>
    <scope>NUCLEOTIDE SEQUENCE</scope>
    <source>
        <strain evidence="7">SZUA-1523</strain>
    </source>
</reference>
<dbReference type="GO" id="GO:0000309">
    <property type="term" value="F:nicotinamide-nucleotide adenylyltransferase activity"/>
    <property type="evidence" value="ECO:0007669"/>
    <property type="project" value="UniProtKB-UniRule"/>
</dbReference>
<evidence type="ECO:0000313" key="8">
    <source>
        <dbReference type="Proteomes" id="UP000600071"/>
    </source>
</evidence>
<keyword evidence="3 4" id="KW-0548">Nucleotidyltransferase</keyword>
<dbReference type="InterPro" id="IPR004821">
    <property type="entry name" value="Cyt_trans-like"/>
</dbReference>
<gene>
    <name evidence="7" type="ORF">EYH50_03095</name>
</gene>
<dbReference type="UniPathway" id="UPA00253">
    <property type="reaction ID" value="UER00600"/>
</dbReference>
<keyword evidence="4" id="KW-0520">NAD</keyword>
<protein>
    <recommendedName>
        <fullName evidence="4 5">Nicotinamide-nucleotide adenylyltransferase</fullName>
        <ecNumber evidence="4 5">2.7.7.1</ecNumber>
    </recommendedName>
    <alternativeName>
        <fullName evidence="4">NAD(+) diphosphorylase</fullName>
    </alternativeName>
    <alternativeName>
        <fullName evidence="4">NAD(+) pyrophosphorylase</fullName>
    </alternativeName>
    <alternativeName>
        <fullName evidence="4">NMN adenylyltransferase</fullName>
    </alternativeName>
</protein>
<keyword evidence="4" id="KW-0963">Cytoplasm</keyword>
<dbReference type="PANTHER" id="PTHR21342">
    <property type="entry name" value="PHOSPHOPANTETHEINE ADENYLYLTRANSFERASE"/>
    <property type="match status" value="1"/>
</dbReference>
<dbReference type="Proteomes" id="UP000600071">
    <property type="component" value="Unassembled WGS sequence"/>
</dbReference>
<comment type="pathway">
    <text evidence="4">Cofactor biosynthesis; NAD(+) biosynthesis; NAD(+) from nicotinamide D-ribonucleotide: step 1/1.</text>
</comment>
<comment type="subcellular location">
    <subcellularLocation>
        <location evidence="4">Cytoplasm</location>
    </subcellularLocation>
</comment>
<comment type="caution">
    <text evidence="7">The sequence shown here is derived from an EMBL/GenBank/DDBJ whole genome shotgun (WGS) entry which is preliminary data.</text>
</comment>
<dbReference type="SUPFAM" id="SSF52374">
    <property type="entry name" value="Nucleotidylyl transferase"/>
    <property type="match status" value="1"/>
</dbReference>
<dbReference type="AlphaFoldDB" id="A0A832ZWH3"/>
<dbReference type="PANTHER" id="PTHR21342:SF0">
    <property type="entry name" value="BIFUNCTIONAL NMN ADENYLYLTRANSFERASE_NUDIX HYDROLASE"/>
    <property type="match status" value="1"/>
</dbReference>
<evidence type="ECO:0000256" key="5">
    <source>
        <dbReference type="NCBIfam" id="TIGR01527"/>
    </source>
</evidence>
<dbReference type="CDD" id="cd02166">
    <property type="entry name" value="NMNAT_Archaea"/>
    <property type="match status" value="1"/>
</dbReference>
<evidence type="ECO:0000256" key="4">
    <source>
        <dbReference type="HAMAP-Rule" id="MF_00243"/>
    </source>
</evidence>